<dbReference type="RefSeq" id="WP_132079249.1">
    <property type="nucleotide sequence ID" value="NZ_SLUI01000006.1"/>
</dbReference>
<proteinExistence type="predicted"/>
<gene>
    <name evidence="2" type="ORF">EV210_10611</name>
</gene>
<accession>A0A4R1Q6Z2</accession>
<sequence>MEYLPQRRFDSKLLTGAAGVLLCFVYAMLYWPVWASVAKAVISFTAAAGLQAAEPALGKKYIAAFAEGTFFWCSISAWIWQTLIFGNYGKYSLTARQPVAGIWYTFLSFVFGIAAYLLLISFIGIWWKPFNLALMFAPQNADELKLALEGWETSNFYVLPVIIAQIPFVSLFQKKPWAGNLTPPLDGLAVMMTSSFFALLVWLAMFIPSFMQLQLGGHAVTAQPLGSWPAVLAFCQGFIFWFLIPAEGGEGYPYKLFTSKQPWLGLAGLIIAFIGGGLVTPQLYLTAIKAFDINPGVNPYITAASLELSLIVAMLCWHHLFDDYPGAEKEPNVTKRIVTRVVIWLTSGTVFGLLWLKLYKILPFAGNDLGMGFPVMGILAGQFALLMVFLYFNTFFDKWPLIYTKAAVAQNQHSITK</sequence>
<dbReference type="AlphaFoldDB" id="A0A4R1Q6Z2"/>
<feature type="transmembrane region" description="Helical" evidence="1">
    <location>
        <begin position="156"/>
        <end position="173"/>
    </location>
</feature>
<evidence type="ECO:0000313" key="3">
    <source>
        <dbReference type="Proteomes" id="UP000295063"/>
    </source>
</evidence>
<evidence type="ECO:0000313" key="2">
    <source>
        <dbReference type="EMBL" id="TCL37150.1"/>
    </source>
</evidence>
<feature type="transmembrane region" description="Helical" evidence="1">
    <location>
        <begin position="69"/>
        <end position="89"/>
    </location>
</feature>
<dbReference type="OrthoDB" id="1790880at2"/>
<keyword evidence="1" id="KW-0472">Membrane</keyword>
<feature type="transmembrane region" description="Helical" evidence="1">
    <location>
        <begin position="371"/>
        <end position="392"/>
    </location>
</feature>
<feature type="transmembrane region" description="Helical" evidence="1">
    <location>
        <begin position="12"/>
        <end position="31"/>
    </location>
</feature>
<keyword evidence="1" id="KW-0812">Transmembrane</keyword>
<organism evidence="2 3">
    <name type="scientific">Anaerospora hongkongensis</name>
    <dbReference type="NCBI Taxonomy" id="244830"/>
    <lineage>
        <taxon>Bacteria</taxon>
        <taxon>Bacillati</taxon>
        <taxon>Bacillota</taxon>
        <taxon>Negativicutes</taxon>
        <taxon>Selenomonadales</taxon>
        <taxon>Sporomusaceae</taxon>
        <taxon>Anaerospora</taxon>
    </lineage>
</organism>
<reference evidence="2 3" key="1">
    <citation type="submission" date="2019-03" db="EMBL/GenBank/DDBJ databases">
        <title>Genomic Encyclopedia of Type Strains, Phase IV (KMG-IV): sequencing the most valuable type-strain genomes for metagenomic binning, comparative biology and taxonomic classification.</title>
        <authorList>
            <person name="Goeker M."/>
        </authorList>
    </citation>
    <scope>NUCLEOTIDE SEQUENCE [LARGE SCALE GENOMIC DNA]</scope>
    <source>
        <strain evidence="2 3">DSM 15969</strain>
    </source>
</reference>
<feature type="transmembrane region" description="Helical" evidence="1">
    <location>
        <begin position="337"/>
        <end position="359"/>
    </location>
</feature>
<feature type="transmembrane region" description="Helical" evidence="1">
    <location>
        <begin position="264"/>
        <end position="285"/>
    </location>
</feature>
<evidence type="ECO:0000256" key="1">
    <source>
        <dbReference type="SAM" id="Phobius"/>
    </source>
</evidence>
<feature type="transmembrane region" description="Helical" evidence="1">
    <location>
        <begin position="185"/>
        <end position="207"/>
    </location>
</feature>
<keyword evidence="3" id="KW-1185">Reference proteome</keyword>
<protein>
    <submittedName>
        <fullName evidence="2">AAT family amino acid transporter</fullName>
    </submittedName>
</protein>
<dbReference type="Proteomes" id="UP000295063">
    <property type="component" value="Unassembled WGS sequence"/>
</dbReference>
<keyword evidence="1" id="KW-1133">Transmembrane helix</keyword>
<comment type="caution">
    <text evidence="2">The sequence shown here is derived from an EMBL/GenBank/DDBJ whole genome shotgun (WGS) entry which is preliminary data.</text>
</comment>
<feature type="transmembrane region" description="Helical" evidence="1">
    <location>
        <begin position="101"/>
        <end position="127"/>
    </location>
</feature>
<dbReference type="EMBL" id="SLUI01000006">
    <property type="protein sequence ID" value="TCL37150.1"/>
    <property type="molecule type" value="Genomic_DNA"/>
</dbReference>
<feature type="transmembrane region" description="Helical" evidence="1">
    <location>
        <begin position="227"/>
        <end position="244"/>
    </location>
</feature>
<feature type="transmembrane region" description="Helical" evidence="1">
    <location>
        <begin position="297"/>
        <end position="317"/>
    </location>
</feature>
<name>A0A4R1Q6Z2_9FIRM</name>